<feature type="transmembrane region" description="Helical" evidence="5">
    <location>
        <begin position="193"/>
        <end position="226"/>
    </location>
</feature>
<evidence type="ECO:0000256" key="2">
    <source>
        <dbReference type="ARBA" id="ARBA00022692"/>
    </source>
</evidence>
<dbReference type="GO" id="GO:0016020">
    <property type="term" value="C:membrane"/>
    <property type="evidence" value="ECO:0007669"/>
    <property type="project" value="UniProtKB-SubCell"/>
</dbReference>
<gene>
    <name evidence="7" type="ORF">A3K51_01980</name>
</gene>
<dbReference type="PANTHER" id="PTHR37422">
    <property type="entry name" value="TEICHURONIC ACID BIOSYNTHESIS PROTEIN TUAE"/>
    <property type="match status" value="1"/>
</dbReference>
<dbReference type="Pfam" id="PF04932">
    <property type="entry name" value="Wzy_C"/>
    <property type="match status" value="1"/>
</dbReference>
<evidence type="ECO:0000256" key="3">
    <source>
        <dbReference type="ARBA" id="ARBA00022989"/>
    </source>
</evidence>
<feature type="transmembrane region" description="Helical" evidence="5">
    <location>
        <begin position="158"/>
        <end position="181"/>
    </location>
</feature>
<keyword evidence="4 5" id="KW-0472">Membrane</keyword>
<feature type="domain" description="O-antigen ligase-related" evidence="6">
    <location>
        <begin position="197"/>
        <end position="334"/>
    </location>
</feature>
<feature type="transmembrane region" description="Helical" evidence="5">
    <location>
        <begin position="358"/>
        <end position="388"/>
    </location>
</feature>
<evidence type="ECO:0000256" key="4">
    <source>
        <dbReference type="ARBA" id="ARBA00023136"/>
    </source>
</evidence>
<proteinExistence type="predicted"/>
<keyword evidence="2 5" id="KW-0812">Transmembrane</keyword>
<feature type="transmembrane region" description="Helical" evidence="5">
    <location>
        <begin position="86"/>
        <end position="105"/>
    </location>
</feature>
<protein>
    <recommendedName>
        <fullName evidence="6">O-antigen ligase-related domain-containing protein</fullName>
    </recommendedName>
</protein>
<feature type="transmembrane region" description="Helical" evidence="5">
    <location>
        <begin position="232"/>
        <end position="250"/>
    </location>
</feature>
<dbReference type="EMBL" id="METD01000001">
    <property type="protein sequence ID" value="OGB73595.1"/>
    <property type="molecule type" value="Genomic_DNA"/>
</dbReference>
<accession>A0A1F4NQ56</accession>
<evidence type="ECO:0000259" key="6">
    <source>
        <dbReference type="Pfam" id="PF04932"/>
    </source>
</evidence>
<organism evidence="7 8">
    <name type="scientific">candidate division Kazan bacterium RIFCSPLOWO2_01_FULL_45_19</name>
    <dbReference type="NCBI Taxonomy" id="1798538"/>
    <lineage>
        <taxon>Bacteria</taxon>
        <taxon>Bacteria division Kazan-3B-28</taxon>
    </lineage>
</organism>
<sequence>MDKWLIIPILIGVGLGQLIKWPIAGLSIPAVDIAVTGVVLIGLGMMVKHWSSWPPRPVLFGWSILMVAIALSWLVNLSALGVSNGLIALLFLGRFIIYGLLPIVLWPHLNAKRSVVYAGWLLVLFLWVAVLGWLQLGLFPDLVLFEYLGLDPHNGRLVSTFLDPNLVGIFLSFGVGLGILMWGRATSRRDKVIIAVVSVFLIVSVLATFSRSALLAMVVILLMIGWMRYRRVVGIGLIIVALAFMSIPRLQDRLSGVWQLDVTVRYRIESWQAGWRLIKAKPIFGVGYNAIASQRYQYSPAGTERLSRQAENGFDSSLLTMAAASGLVGLLAFLNWLIIILKRTWRSWTVDATIFGPLLWAVTAGLMGASLFVNAWLTATILIIWWLIIGVGLKEQE</sequence>
<evidence type="ECO:0000256" key="5">
    <source>
        <dbReference type="SAM" id="Phobius"/>
    </source>
</evidence>
<name>A0A1F4NQ56_UNCK3</name>
<reference evidence="7 8" key="1">
    <citation type="journal article" date="2016" name="Nat. Commun.">
        <title>Thousands of microbial genomes shed light on interconnected biogeochemical processes in an aquifer system.</title>
        <authorList>
            <person name="Anantharaman K."/>
            <person name="Brown C.T."/>
            <person name="Hug L.A."/>
            <person name="Sharon I."/>
            <person name="Castelle C.J."/>
            <person name="Probst A.J."/>
            <person name="Thomas B.C."/>
            <person name="Singh A."/>
            <person name="Wilkins M.J."/>
            <person name="Karaoz U."/>
            <person name="Brodie E.L."/>
            <person name="Williams K.H."/>
            <person name="Hubbard S.S."/>
            <person name="Banfield J.F."/>
        </authorList>
    </citation>
    <scope>NUCLEOTIDE SEQUENCE [LARGE SCALE GENOMIC DNA]</scope>
</reference>
<dbReference type="InterPro" id="IPR051533">
    <property type="entry name" value="WaaL-like"/>
</dbReference>
<dbReference type="Proteomes" id="UP000178085">
    <property type="component" value="Unassembled WGS sequence"/>
</dbReference>
<feature type="transmembrane region" description="Helical" evidence="5">
    <location>
        <begin position="59"/>
        <end position="80"/>
    </location>
</feature>
<evidence type="ECO:0000313" key="7">
    <source>
        <dbReference type="EMBL" id="OGB73595.1"/>
    </source>
</evidence>
<feature type="transmembrane region" description="Helical" evidence="5">
    <location>
        <begin position="318"/>
        <end position="338"/>
    </location>
</feature>
<feature type="transmembrane region" description="Helical" evidence="5">
    <location>
        <begin position="117"/>
        <end position="138"/>
    </location>
</feature>
<comment type="subcellular location">
    <subcellularLocation>
        <location evidence="1">Membrane</location>
        <topology evidence="1">Multi-pass membrane protein</topology>
    </subcellularLocation>
</comment>
<dbReference type="PANTHER" id="PTHR37422:SF13">
    <property type="entry name" value="LIPOPOLYSACCHARIDE BIOSYNTHESIS PROTEIN PA4999-RELATED"/>
    <property type="match status" value="1"/>
</dbReference>
<evidence type="ECO:0000256" key="1">
    <source>
        <dbReference type="ARBA" id="ARBA00004141"/>
    </source>
</evidence>
<dbReference type="InterPro" id="IPR007016">
    <property type="entry name" value="O-antigen_ligase-rel_domated"/>
</dbReference>
<keyword evidence="3 5" id="KW-1133">Transmembrane helix</keyword>
<dbReference type="AlphaFoldDB" id="A0A1F4NQ56"/>
<feature type="transmembrane region" description="Helical" evidence="5">
    <location>
        <begin position="26"/>
        <end position="47"/>
    </location>
</feature>
<evidence type="ECO:0000313" key="8">
    <source>
        <dbReference type="Proteomes" id="UP000178085"/>
    </source>
</evidence>
<comment type="caution">
    <text evidence="7">The sequence shown here is derived from an EMBL/GenBank/DDBJ whole genome shotgun (WGS) entry which is preliminary data.</text>
</comment>